<dbReference type="AlphaFoldDB" id="E6UI16"/>
<accession>E6UI16</accession>
<evidence type="ECO:0000313" key="1">
    <source>
        <dbReference type="EMBL" id="ADU21269.1"/>
    </source>
</evidence>
<reference evidence="1 2" key="1">
    <citation type="journal article" date="2011" name="J. Bacteriol.">
        <title>Complete genome of the cellulolytic ruminal bacterium Ruminococcus albus 7.</title>
        <authorList>
            <person name="Suen G."/>
            <person name="Stevenson D.M."/>
            <person name="Bruce D.C."/>
            <person name="Chertkov O."/>
            <person name="Copeland A."/>
            <person name="Cheng J.F."/>
            <person name="Detter C."/>
            <person name="Detter J.C."/>
            <person name="Goodwin L.A."/>
            <person name="Han C.S."/>
            <person name="Hauser L.J."/>
            <person name="Ivanova N.N."/>
            <person name="Kyrpides N.C."/>
            <person name="Land M.L."/>
            <person name="Lapidus A."/>
            <person name="Lucas S."/>
            <person name="Ovchinnikova G."/>
            <person name="Pitluck S."/>
            <person name="Tapia R."/>
            <person name="Woyke T."/>
            <person name="Boyum J."/>
            <person name="Mead D."/>
            <person name="Weimer P.J."/>
        </authorList>
    </citation>
    <scope>NUCLEOTIDE SEQUENCE [LARGE SCALE GENOMIC DNA]</scope>
    <source>
        <strain evidence="2">ATCC 27210 / DSM 20455 / JCM 14654 / NCDO 2250 / 7</strain>
    </source>
</reference>
<dbReference type="STRING" id="697329.Rumal_0729"/>
<dbReference type="HOGENOM" id="CLU_2510659_0_0_9"/>
<evidence type="ECO:0000313" key="2">
    <source>
        <dbReference type="Proteomes" id="UP000006919"/>
    </source>
</evidence>
<protein>
    <submittedName>
        <fullName evidence="1">Uncharacterized protein</fullName>
    </submittedName>
</protein>
<gene>
    <name evidence="1" type="ordered locus">Rumal_0729</name>
</gene>
<dbReference type="EMBL" id="CP002403">
    <property type="protein sequence ID" value="ADU21269.1"/>
    <property type="molecule type" value="Genomic_DNA"/>
</dbReference>
<dbReference type="Proteomes" id="UP000006919">
    <property type="component" value="Chromosome"/>
</dbReference>
<dbReference type="RefSeq" id="WP_013497455.1">
    <property type="nucleotide sequence ID" value="NZ_JHYT01000032.1"/>
</dbReference>
<name>E6UI16_RUMA7</name>
<sequence>MPKDVTHGREYVFDHAFGGDVWNSGNGITDIYFPGADTVGMQSFQKVPYATVYFSVSRMEASYGPDYAYTIASLCVPAKVVFDLP</sequence>
<proteinExistence type="predicted"/>
<organism evidence="1 2">
    <name type="scientific">Ruminococcus albus (strain ATCC 27210 / DSM 20455 / JCM 14654 / NCDO 2250 / 7)</name>
    <dbReference type="NCBI Taxonomy" id="697329"/>
    <lineage>
        <taxon>Bacteria</taxon>
        <taxon>Bacillati</taxon>
        <taxon>Bacillota</taxon>
        <taxon>Clostridia</taxon>
        <taxon>Eubacteriales</taxon>
        <taxon>Oscillospiraceae</taxon>
        <taxon>Ruminococcus</taxon>
    </lineage>
</organism>
<dbReference type="KEGG" id="ral:Rumal_0729"/>